<organism evidence="2 3">
    <name type="scientific">Prorocentrum cordatum</name>
    <dbReference type="NCBI Taxonomy" id="2364126"/>
    <lineage>
        <taxon>Eukaryota</taxon>
        <taxon>Sar</taxon>
        <taxon>Alveolata</taxon>
        <taxon>Dinophyceae</taxon>
        <taxon>Prorocentrales</taxon>
        <taxon>Prorocentraceae</taxon>
        <taxon>Prorocentrum</taxon>
    </lineage>
</organism>
<feature type="non-terminal residue" evidence="2">
    <location>
        <position position="100"/>
    </location>
</feature>
<feature type="compositionally biased region" description="Basic and acidic residues" evidence="1">
    <location>
        <begin position="24"/>
        <end position="35"/>
    </location>
</feature>
<dbReference type="Proteomes" id="UP001189429">
    <property type="component" value="Unassembled WGS sequence"/>
</dbReference>
<gene>
    <name evidence="2" type="ORF">PCOR1329_LOCUS54685</name>
</gene>
<name>A0ABN9V8Z2_9DINO</name>
<evidence type="ECO:0000313" key="2">
    <source>
        <dbReference type="EMBL" id="CAK0867841.1"/>
    </source>
</evidence>
<feature type="compositionally biased region" description="Acidic residues" evidence="1">
    <location>
        <begin position="72"/>
        <end position="82"/>
    </location>
</feature>
<reference evidence="2" key="1">
    <citation type="submission" date="2023-10" db="EMBL/GenBank/DDBJ databases">
        <authorList>
            <person name="Chen Y."/>
            <person name="Shah S."/>
            <person name="Dougan E. K."/>
            <person name="Thang M."/>
            <person name="Chan C."/>
        </authorList>
    </citation>
    <scope>NUCLEOTIDE SEQUENCE [LARGE SCALE GENOMIC DNA]</scope>
</reference>
<dbReference type="EMBL" id="CAUYUJ010016687">
    <property type="protein sequence ID" value="CAK0867841.1"/>
    <property type="molecule type" value="Genomic_DNA"/>
</dbReference>
<protein>
    <submittedName>
        <fullName evidence="2">Uncharacterized protein</fullName>
    </submittedName>
</protein>
<keyword evidence="3" id="KW-1185">Reference proteome</keyword>
<feature type="compositionally biased region" description="Pro residues" evidence="1">
    <location>
        <begin position="90"/>
        <end position="100"/>
    </location>
</feature>
<sequence length="100" mass="11355">MVAAGARPRGAKEAWAEEEPWGVDGDHAEWEEAQRKGKRRKPRQEGADLQEEAWTEEAARKVKRRKQPQDEAWAEDGWEEPDEYHAAAPEGPPPAEGQQE</sequence>
<evidence type="ECO:0000313" key="3">
    <source>
        <dbReference type="Proteomes" id="UP001189429"/>
    </source>
</evidence>
<feature type="region of interest" description="Disordered" evidence="1">
    <location>
        <begin position="1"/>
        <end position="100"/>
    </location>
</feature>
<evidence type="ECO:0000256" key="1">
    <source>
        <dbReference type="SAM" id="MobiDB-lite"/>
    </source>
</evidence>
<proteinExistence type="predicted"/>
<comment type="caution">
    <text evidence="2">The sequence shown here is derived from an EMBL/GenBank/DDBJ whole genome shotgun (WGS) entry which is preliminary data.</text>
</comment>
<accession>A0ABN9V8Z2</accession>